<dbReference type="EMBL" id="NJHN03000054">
    <property type="protein sequence ID" value="KAH9420084.1"/>
    <property type="molecule type" value="Genomic_DNA"/>
</dbReference>
<name>A0ABQ8JBU6_DERPT</name>
<accession>A0ABQ8JBU6</accession>
<proteinExistence type="predicted"/>
<evidence type="ECO:0000313" key="1">
    <source>
        <dbReference type="EMBL" id="KAH9420084.1"/>
    </source>
</evidence>
<evidence type="ECO:0000313" key="2">
    <source>
        <dbReference type="Proteomes" id="UP000887458"/>
    </source>
</evidence>
<reference evidence="1 2" key="2">
    <citation type="journal article" date="2022" name="Mol. Biol. Evol.">
        <title>Comparative Genomics Reveals Insights into the Divergent Evolution of Astigmatic Mites and Household Pest Adaptations.</title>
        <authorList>
            <person name="Xiong Q."/>
            <person name="Wan A.T."/>
            <person name="Liu X."/>
            <person name="Fung C.S."/>
            <person name="Xiao X."/>
            <person name="Malainual N."/>
            <person name="Hou J."/>
            <person name="Wang L."/>
            <person name="Wang M."/>
            <person name="Yang K.Y."/>
            <person name="Cui Y."/>
            <person name="Leung E.L."/>
            <person name="Nong W."/>
            <person name="Shin S.K."/>
            <person name="Au S.W."/>
            <person name="Jeong K.Y."/>
            <person name="Chew F.T."/>
            <person name="Hui J.H."/>
            <person name="Leung T.F."/>
            <person name="Tungtrongchitr A."/>
            <person name="Zhong N."/>
            <person name="Liu Z."/>
            <person name="Tsui S.K."/>
        </authorList>
    </citation>
    <scope>NUCLEOTIDE SEQUENCE [LARGE SCALE GENOMIC DNA]</scope>
    <source>
        <strain evidence="1">Derp</strain>
    </source>
</reference>
<keyword evidence="2" id="KW-1185">Reference proteome</keyword>
<organism evidence="1 2">
    <name type="scientific">Dermatophagoides pteronyssinus</name>
    <name type="common">European house dust mite</name>
    <dbReference type="NCBI Taxonomy" id="6956"/>
    <lineage>
        <taxon>Eukaryota</taxon>
        <taxon>Metazoa</taxon>
        <taxon>Ecdysozoa</taxon>
        <taxon>Arthropoda</taxon>
        <taxon>Chelicerata</taxon>
        <taxon>Arachnida</taxon>
        <taxon>Acari</taxon>
        <taxon>Acariformes</taxon>
        <taxon>Sarcoptiformes</taxon>
        <taxon>Astigmata</taxon>
        <taxon>Psoroptidia</taxon>
        <taxon>Analgoidea</taxon>
        <taxon>Pyroglyphidae</taxon>
        <taxon>Dermatophagoidinae</taxon>
        <taxon>Dermatophagoides</taxon>
    </lineage>
</organism>
<gene>
    <name evidence="1" type="ORF">DERP_001919</name>
</gene>
<protein>
    <submittedName>
        <fullName evidence="1">Uncharacterized protein</fullName>
    </submittedName>
</protein>
<dbReference type="Proteomes" id="UP000887458">
    <property type="component" value="Unassembled WGS sequence"/>
</dbReference>
<sequence>MAGWLDHHHPTIIIINIDNNNPIIFFDQMSNMSDDYHDEIHDTHQVTHMSFAMLIKSPHRHYVDAKKKNKILEPELI</sequence>
<reference evidence="1 2" key="1">
    <citation type="journal article" date="2018" name="J. Allergy Clin. Immunol.">
        <title>High-quality assembly of Dermatophagoides pteronyssinus genome and transcriptome reveals a wide range of novel allergens.</title>
        <authorList>
            <person name="Liu X.Y."/>
            <person name="Yang K.Y."/>
            <person name="Wang M.Q."/>
            <person name="Kwok J.S."/>
            <person name="Zeng X."/>
            <person name="Yang Z."/>
            <person name="Xiao X.J."/>
            <person name="Lau C.P."/>
            <person name="Li Y."/>
            <person name="Huang Z.M."/>
            <person name="Ba J.G."/>
            <person name="Yim A.K."/>
            <person name="Ouyang C.Y."/>
            <person name="Ngai S.M."/>
            <person name="Chan T.F."/>
            <person name="Leung E.L."/>
            <person name="Liu L."/>
            <person name="Liu Z.G."/>
            <person name="Tsui S.K."/>
        </authorList>
    </citation>
    <scope>NUCLEOTIDE SEQUENCE [LARGE SCALE GENOMIC DNA]</scope>
    <source>
        <strain evidence="1">Derp</strain>
    </source>
</reference>
<comment type="caution">
    <text evidence="1">The sequence shown here is derived from an EMBL/GenBank/DDBJ whole genome shotgun (WGS) entry which is preliminary data.</text>
</comment>